<dbReference type="AlphaFoldDB" id="A0ABD2HXL8"/>
<protein>
    <submittedName>
        <fullName evidence="1">Uncharacterized protein</fullName>
    </submittedName>
</protein>
<reference evidence="1 2" key="1">
    <citation type="submission" date="2024-10" db="EMBL/GenBank/DDBJ databases">
        <authorList>
            <person name="Kim D."/>
        </authorList>
    </citation>
    <scope>NUCLEOTIDE SEQUENCE [LARGE SCALE GENOMIC DNA]</scope>
    <source>
        <strain evidence="1">Taebaek</strain>
    </source>
</reference>
<comment type="caution">
    <text evidence="1">The sequence shown here is derived from an EMBL/GenBank/DDBJ whole genome shotgun (WGS) entry which is preliminary data.</text>
</comment>
<dbReference type="Proteomes" id="UP001620645">
    <property type="component" value="Unassembled WGS sequence"/>
</dbReference>
<proteinExistence type="predicted"/>
<dbReference type="EMBL" id="JBICCN010000427">
    <property type="protein sequence ID" value="KAL3069761.1"/>
    <property type="molecule type" value="Genomic_DNA"/>
</dbReference>
<accession>A0ABD2HXL8</accession>
<evidence type="ECO:0000313" key="2">
    <source>
        <dbReference type="Proteomes" id="UP001620645"/>
    </source>
</evidence>
<organism evidence="1 2">
    <name type="scientific">Heterodera schachtii</name>
    <name type="common">Sugarbeet cyst nematode worm</name>
    <name type="synonym">Tylenchus schachtii</name>
    <dbReference type="NCBI Taxonomy" id="97005"/>
    <lineage>
        <taxon>Eukaryota</taxon>
        <taxon>Metazoa</taxon>
        <taxon>Ecdysozoa</taxon>
        <taxon>Nematoda</taxon>
        <taxon>Chromadorea</taxon>
        <taxon>Rhabditida</taxon>
        <taxon>Tylenchina</taxon>
        <taxon>Tylenchomorpha</taxon>
        <taxon>Tylenchoidea</taxon>
        <taxon>Heteroderidae</taxon>
        <taxon>Heteroderinae</taxon>
        <taxon>Heterodera</taxon>
    </lineage>
</organism>
<sequence length="82" mass="8915">MCLIKEGRGRLGKEYASVGWPTNAVVSHWRREDRLPSQQTYNCAISPADALKDGATAFGPSSRIGTLILSSAARACIMMAFR</sequence>
<name>A0ABD2HXL8_HETSC</name>
<evidence type="ECO:0000313" key="1">
    <source>
        <dbReference type="EMBL" id="KAL3069761.1"/>
    </source>
</evidence>
<keyword evidence="2" id="KW-1185">Reference proteome</keyword>
<gene>
    <name evidence="1" type="ORF">niasHS_015995</name>
</gene>